<dbReference type="Proteomes" id="UP001175353">
    <property type="component" value="Unassembled WGS sequence"/>
</dbReference>
<dbReference type="EMBL" id="JAUJLE010000216">
    <property type="protein sequence ID" value="KAK0967593.1"/>
    <property type="molecule type" value="Genomic_DNA"/>
</dbReference>
<name>A0AAN6K6V9_9PEZI</name>
<comment type="caution">
    <text evidence="1">The sequence shown here is derived from an EMBL/GenBank/DDBJ whole genome shotgun (WGS) entry which is preliminary data.</text>
</comment>
<evidence type="ECO:0000313" key="1">
    <source>
        <dbReference type="EMBL" id="KAK0967593.1"/>
    </source>
</evidence>
<proteinExistence type="predicted"/>
<reference evidence="1" key="1">
    <citation type="submission" date="2023-06" db="EMBL/GenBank/DDBJ databases">
        <title>Black Yeasts Isolated from many extreme environments.</title>
        <authorList>
            <person name="Coleine C."/>
            <person name="Stajich J.E."/>
            <person name="Selbmann L."/>
        </authorList>
    </citation>
    <scope>NUCLEOTIDE SEQUENCE</scope>
    <source>
        <strain evidence="1">CCFEE 5200</strain>
    </source>
</reference>
<dbReference type="AlphaFoldDB" id="A0AAN6K6V9"/>
<accession>A0AAN6K6V9</accession>
<protein>
    <submittedName>
        <fullName evidence="1">Uncharacterized protein</fullName>
    </submittedName>
</protein>
<gene>
    <name evidence="1" type="ORF">LTR91_017069</name>
</gene>
<evidence type="ECO:0000313" key="2">
    <source>
        <dbReference type="Proteomes" id="UP001175353"/>
    </source>
</evidence>
<keyword evidence="2" id="KW-1185">Reference proteome</keyword>
<sequence>MEGGQGKDGQCVAQEGGGEDCFERGWRAAAAATKRGLVDGGGRGYGEGSPPKQSRRSVGFVVSTVELIDGVEVIDGVAFDESDLLHL</sequence>
<organism evidence="1 2">
    <name type="scientific">Friedmanniomyces endolithicus</name>
    <dbReference type="NCBI Taxonomy" id="329885"/>
    <lineage>
        <taxon>Eukaryota</taxon>
        <taxon>Fungi</taxon>
        <taxon>Dikarya</taxon>
        <taxon>Ascomycota</taxon>
        <taxon>Pezizomycotina</taxon>
        <taxon>Dothideomycetes</taxon>
        <taxon>Dothideomycetidae</taxon>
        <taxon>Mycosphaerellales</taxon>
        <taxon>Teratosphaeriaceae</taxon>
        <taxon>Friedmanniomyces</taxon>
    </lineage>
</organism>